<evidence type="ECO:0000256" key="1">
    <source>
        <dbReference type="SAM" id="MobiDB-lite"/>
    </source>
</evidence>
<evidence type="ECO:0000313" key="3">
    <source>
        <dbReference type="Proteomes" id="UP001211907"/>
    </source>
</evidence>
<comment type="caution">
    <text evidence="2">The sequence shown here is derived from an EMBL/GenBank/DDBJ whole genome shotgun (WGS) entry which is preliminary data.</text>
</comment>
<gene>
    <name evidence="2" type="ORF">HK100_001288</name>
</gene>
<evidence type="ECO:0000313" key="2">
    <source>
        <dbReference type="EMBL" id="KAJ3136784.1"/>
    </source>
</evidence>
<dbReference type="Proteomes" id="UP001211907">
    <property type="component" value="Unassembled WGS sequence"/>
</dbReference>
<protein>
    <submittedName>
        <fullName evidence="2">Uncharacterized protein</fullName>
    </submittedName>
</protein>
<feature type="non-terminal residue" evidence="2">
    <location>
        <position position="61"/>
    </location>
</feature>
<keyword evidence="3" id="KW-1185">Reference proteome</keyword>
<feature type="compositionally biased region" description="Polar residues" evidence="1">
    <location>
        <begin position="10"/>
        <end position="25"/>
    </location>
</feature>
<dbReference type="EMBL" id="JADGJH010000128">
    <property type="protein sequence ID" value="KAJ3136784.1"/>
    <property type="molecule type" value="Genomic_DNA"/>
</dbReference>
<dbReference type="AlphaFoldDB" id="A0AAD5TA36"/>
<organism evidence="2 3">
    <name type="scientific">Physocladia obscura</name>
    <dbReference type="NCBI Taxonomy" id="109957"/>
    <lineage>
        <taxon>Eukaryota</taxon>
        <taxon>Fungi</taxon>
        <taxon>Fungi incertae sedis</taxon>
        <taxon>Chytridiomycota</taxon>
        <taxon>Chytridiomycota incertae sedis</taxon>
        <taxon>Chytridiomycetes</taxon>
        <taxon>Chytridiales</taxon>
        <taxon>Chytriomycetaceae</taxon>
        <taxon>Physocladia</taxon>
    </lineage>
</organism>
<reference evidence="2" key="1">
    <citation type="submission" date="2020-05" db="EMBL/GenBank/DDBJ databases">
        <title>Phylogenomic resolution of chytrid fungi.</title>
        <authorList>
            <person name="Stajich J.E."/>
            <person name="Amses K."/>
            <person name="Simmons R."/>
            <person name="Seto K."/>
            <person name="Myers J."/>
            <person name="Bonds A."/>
            <person name="Quandt C.A."/>
            <person name="Barry K."/>
            <person name="Liu P."/>
            <person name="Grigoriev I."/>
            <person name="Longcore J.E."/>
            <person name="James T.Y."/>
        </authorList>
    </citation>
    <scope>NUCLEOTIDE SEQUENCE</scope>
    <source>
        <strain evidence="2">JEL0513</strain>
    </source>
</reference>
<sequence>MTALEVNAGANKSSNENSIPHESSTFSINFLAKEEDEEKEEIKQTQMTNQSSKLCYCVSNG</sequence>
<name>A0AAD5TA36_9FUNG</name>
<feature type="region of interest" description="Disordered" evidence="1">
    <location>
        <begin position="1"/>
        <end position="25"/>
    </location>
</feature>
<accession>A0AAD5TA36</accession>
<proteinExistence type="predicted"/>